<organism evidence="1">
    <name type="scientific">Albugo laibachii Nc14</name>
    <dbReference type="NCBI Taxonomy" id="890382"/>
    <lineage>
        <taxon>Eukaryota</taxon>
        <taxon>Sar</taxon>
        <taxon>Stramenopiles</taxon>
        <taxon>Oomycota</taxon>
        <taxon>Peronosporomycetes</taxon>
        <taxon>Albuginales</taxon>
        <taxon>Albuginaceae</taxon>
        <taxon>Albugo</taxon>
    </lineage>
</organism>
<reference evidence="1" key="1">
    <citation type="journal article" date="2011" name="PLoS Biol.">
        <title>Gene gain and loss during evolution of obligate parasitism in the white rust pathogen of Arabidopsis thaliana.</title>
        <authorList>
            <person name="Kemen E."/>
            <person name="Gardiner A."/>
            <person name="Schultz-Larsen T."/>
            <person name="Kemen A.C."/>
            <person name="Balmuth A.L."/>
            <person name="Robert-Seilaniantz A."/>
            <person name="Bailey K."/>
            <person name="Holub E."/>
            <person name="Studholme D.J."/>
            <person name="Maclean D."/>
            <person name="Jones J.D."/>
        </authorList>
    </citation>
    <scope>NUCLEOTIDE SEQUENCE</scope>
</reference>
<evidence type="ECO:0000313" key="1">
    <source>
        <dbReference type="EMBL" id="CCA19753.1"/>
    </source>
</evidence>
<proteinExistence type="predicted"/>
<gene>
    <name evidence="1" type="primary">AlNc14C78G5169</name>
    <name evidence="1" type="ORF">ALNC14_058960</name>
</gene>
<name>F0WEX1_9STRA</name>
<dbReference type="AlphaFoldDB" id="F0WEX1"/>
<reference evidence="1" key="2">
    <citation type="submission" date="2011-02" db="EMBL/GenBank/DDBJ databases">
        <authorList>
            <person name="MacLean D."/>
        </authorList>
    </citation>
    <scope>NUCLEOTIDE SEQUENCE</scope>
</reference>
<accession>F0WEX1</accession>
<dbReference type="EMBL" id="FR824123">
    <property type="protein sequence ID" value="CCA19753.1"/>
    <property type="molecule type" value="Genomic_DNA"/>
</dbReference>
<sequence>MGILSSLRKRISKITSYTVCTLGPPMTWILGCLDDYSDARENVLISNELQ</sequence>
<dbReference type="HOGENOM" id="CLU_3128215_0_0_1"/>
<protein>
    <submittedName>
        <fullName evidence="1">AlNc14C78G5169 protein</fullName>
    </submittedName>
</protein>